<feature type="region of interest" description="Disordered" evidence="1">
    <location>
        <begin position="1"/>
        <end position="38"/>
    </location>
</feature>
<evidence type="ECO:0000313" key="2">
    <source>
        <dbReference type="EMBL" id="GCC42703.1"/>
    </source>
</evidence>
<feature type="compositionally biased region" description="Basic and acidic residues" evidence="1">
    <location>
        <begin position="15"/>
        <end position="25"/>
    </location>
</feature>
<keyword evidence="3" id="KW-1185">Reference proteome</keyword>
<reference evidence="2 3" key="1">
    <citation type="journal article" date="2018" name="Nat. Ecol. Evol.">
        <title>Shark genomes provide insights into elasmobranch evolution and the origin of vertebrates.</title>
        <authorList>
            <person name="Hara Y"/>
            <person name="Yamaguchi K"/>
            <person name="Onimaru K"/>
            <person name="Kadota M"/>
            <person name="Koyanagi M"/>
            <person name="Keeley SD"/>
            <person name="Tatsumi K"/>
            <person name="Tanaka K"/>
            <person name="Motone F"/>
            <person name="Kageyama Y"/>
            <person name="Nozu R"/>
            <person name="Adachi N"/>
            <person name="Nishimura O"/>
            <person name="Nakagawa R"/>
            <person name="Tanegashima C"/>
            <person name="Kiyatake I"/>
            <person name="Matsumoto R"/>
            <person name="Murakumo K"/>
            <person name="Nishida K"/>
            <person name="Terakita A"/>
            <person name="Kuratani S"/>
            <person name="Sato K"/>
            <person name="Hyodo S Kuraku.S."/>
        </authorList>
    </citation>
    <scope>NUCLEOTIDE SEQUENCE [LARGE SCALE GENOMIC DNA]</scope>
</reference>
<sequence>MKHVAVTEVLARSSEAGRRRGKGADTPRFPDSPPQHSAAKVPCLGAAPCLIPERPIPEWNGSANGPGTASLSACVSRQTAVAKGQRAQRCL</sequence>
<organism evidence="2 3">
    <name type="scientific">Chiloscyllium punctatum</name>
    <name type="common">Brownbanded bambooshark</name>
    <name type="synonym">Hemiscyllium punctatum</name>
    <dbReference type="NCBI Taxonomy" id="137246"/>
    <lineage>
        <taxon>Eukaryota</taxon>
        <taxon>Metazoa</taxon>
        <taxon>Chordata</taxon>
        <taxon>Craniata</taxon>
        <taxon>Vertebrata</taxon>
        <taxon>Chondrichthyes</taxon>
        <taxon>Elasmobranchii</taxon>
        <taxon>Galeomorphii</taxon>
        <taxon>Galeoidea</taxon>
        <taxon>Orectolobiformes</taxon>
        <taxon>Hemiscylliidae</taxon>
        <taxon>Chiloscyllium</taxon>
    </lineage>
</organism>
<dbReference type="EMBL" id="BEZZ01088467">
    <property type="protein sequence ID" value="GCC42703.1"/>
    <property type="molecule type" value="Genomic_DNA"/>
</dbReference>
<protein>
    <submittedName>
        <fullName evidence="2">Uncharacterized protein</fullName>
    </submittedName>
</protein>
<dbReference type="AlphaFoldDB" id="A0A401TJB6"/>
<dbReference type="Proteomes" id="UP000287033">
    <property type="component" value="Unassembled WGS sequence"/>
</dbReference>
<name>A0A401TJB6_CHIPU</name>
<comment type="caution">
    <text evidence="2">The sequence shown here is derived from an EMBL/GenBank/DDBJ whole genome shotgun (WGS) entry which is preliminary data.</text>
</comment>
<evidence type="ECO:0000256" key="1">
    <source>
        <dbReference type="SAM" id="MobiDB-lite"/>
    </source>
</evidence>
<proteinExistence type="predicted"/>
<evidence type="ECO:0000313" key="3">
    <source>
        <dbReference type="Proteomes" id="UP000287033"/>
    </source>
</evidence>
<gene>
    <name evidence="2" type="ORF">chiPu_0026836</name>
</gene>
<accession>A0A401TJB6</accession>